<gene>
    <name evidence="1" type="ORF">QQF64_002644</name>
</gene>
<keyword evidence="2" id="KW-1185">Reference proteome</keyword>
<dbReference type="Proteomes" id="UP001558613">
    <property type="component" value="Unassembled WGS sequence"/>
</dbReference>
<proteinExistence type="predicted"/>
<name>A0ABR3MQR7_9TELE</name>
<comment type="caution">
    <text evidence="1">The sequence shown here is derived from an EMBL/GenBank/DDBJ whole genome shotgun (WGS) entry which is preliminary data.</text>
</comment>
<sequence length="69" mass="8045">MLPVCDLDRNAVKNFHEDFEREQSCEKTRKQKVVLNQSILGHWGHETALLSFFLQHSHPDSNATELIRV</sequence>
<evidence type="ECO:0000313" key="2">
    <source>
        <dbReference type="Proteomes" id="UP001558613"/>
    </source>
</evidence>
<evidence type="ECO:0000313" key="1">
    <source>
        <dbReference type="EMBL" id="KAL1266969.1"/>
    </source>
</evidence>
<reference evidence="1 2" key="1">
    <citation type="submission" date="2023-09" db="EMBL/GenBank/DDBJ databases">
        <authorList>
            <person name="Wang M."/>
        </authorList>
    </citation>
    <scope>NUCLEOTIDE SEQUENCE [LARGE SCALE GENOMIC DNA]</scope>
    <source>
        <strain evidence="1">GT-2023</strain>
        <tissue evidence="1">Liver</tissue>
    </source>
</reference>
<dbReference type="EMBL" id="JAYMGO010000010">
    <property type="protein sequence ID" value="KAL1266969.1"/>
    <property type="molecule type" value="Genomic_DNA"/>
</dbReference>
<organism evidence="1 2">
    <name type="scientific">Cirrhinus molitorella</name>
    <name type="common">mud carp</name>
    <dbReference type="NCBI Taxonomy" id="172907"/>
    <lineage>
        <taxon>Eukaryota</taxon>
        <taxon>Metazoa</taxon>
        <taxon>Chordata</taxon>
        <taxon>Craniata</taxon>
        <taxon>Vertebrata</taxon>
        <taxon>Euteleostomi</taxon>
        <taxon>Actinopterygii</taxon>
        <taxon>Neopterygii</taxon>
        <taxon>Teleostei</taxon>
        <taxon>Ostariophysi</taxon>
        <taxon>Cypriniformes</taxon>
        <taxon>Cyprinidae</taxon>
        <taxon>Labeoninae</taxon>
        <taxon>Labeonini</taxon>
        <taxon>Cirrhinus</taxon>
    </lineage>
</organism>
<accession>A0ABR3MQR7</accession>
<protein>
    <submittedName>
        <fullName evidence="1">Uncharacterized protein</fullName>
    </submittedName>
</protein>